<accession>A0ABD1JIW0</accession>
<organism evidence="1 2">
    <name type="scientific">Coilia grayii</name>
    <name type="common">Gray's grenadier anchovy</name>
    <dbReference type="NCBI Taxonomy" id="363190"/>
    <lineage>
        <taxon>Eukaryota</taxon>
        <taxon>Metazoa</taxon>
        <taxon>Chordata</taxon>
        <taxon>Craniata</taxon>
        <taxon>Vertebrata</taxon>
        <taxon>Euteleostomi</taxon>
        <taxon>Actinopterygii</taxon>
        <taxon>Neopterygii</taxon>
        <taxon>Teleostei</taxon>
        <taxon>Clupei</taxon>
        <taxon>Clupeiformes</taxon>
        <taxon>Clupeoidei</taxon>
        <taxon>Engraulidae</taxon>
        <taxon>Coilinae</taxon>
        <taxon>Coilia</taxon>
    </lineage>
</organism>
<evidence type="ECO:0008006" key="3">
    <source>
        <dbReference type="Google" id="ProtNLM"/>
    </source>
</evidence>
<dbReference type="PANTHER" id="PTHR45749">
    <property type="match status" value="1"/>
</dbReference>
<dbReference type="AlphaFoldDB" id="A0ABD1JIW0"/>
<dbReference type="Proteomes" id="UP001591681">
    <property type="component" value="Unassembled WGS sequence"/>
</dbReference>
<evidence type="ECO:0000313" key="2">
    <source>
        <dbReference type="Proteomes" id="UP001591681"/>
    </source>
</evidence>
<proteinExistence type="predicted"/>
<sequence>MSKLVTEEIVRQIGDSWYTIKVNGTRDPLGQENISIVLRFVDENYSVCERLLIMATSTKGDAEALTNVIIDELNTARLNTDRILSQVYDGASLMSGRHGATATDADPTTCPSKRKRTVNKTEFKRLFYSVIDAVQGEMNARFGERSSELIGALTSLNPEAEATFLDPLKHRRSMLHGRKAQLIQLAFEKDLTHLFKSEWKDALMRRFSSEKRRLQLF</sequence>
<keyword evidence="2" id="KW-1185">Reference proteome</keyword>
<protein>
    <recommendedName>
        <fullName evidence="3">DUF4371 domain-containing protein</fullName>
    </recommendedName>
</protein>
<evidence type="ECO:0000313" key="1">
    <source>
        <dbReference type="EMBL" id="KAL2087113.1"/>
    </source>
</evidence>
<dbReference type="PANTHER" id="PTHR45749:SF37">
    <property type="entry name" value="OS05G0311600 PROTEIN"/>
    <property type="match status" value="1"/>
</dbReference>
<name>A0ABD1JIW0_9TELE</name>
<dbReference type="EMBL" id="JBHFQA010000015">
    <property type="protein sequence ID" value="KAL2087113.1"/>
    <property type="molecule type" value="Genomic_DNA"/>
</dbReference>
<comment type="caution">
    <text evidence="1">The sequence shown here is derived from an EMBL/GenBank/DDBJ whole genome shotgun (WGS) entry which is preliminary data.</text>
</comment>
<gene>
    <name evidence="1" type="ORF">ACEWY4_018172</name>
</gene>
<reference evidence="1 2" key="1">
    <citation type="submission" date="2024-09" db="EMBL/GenBank/DDBJ databases">
        <title>A chromosome-level genome assembly of Gray's grenadier anchovy, Coilia grayii.</title>
        <authorList>
            <person name="Fu Z."/>
        </authorList>
    </citation>
    <scope>NUCLEOTIDE SEQUENCE [LARGE SCALE GENOMIC DNA]</scope>
    <source>
        <strain evidence="1">G4</strain>
        <tissue evidence="1">Muscle</tissue>
    </source>
</reference>